<keyword evidence="10" id="KW-1133">Transmembrane helix</keyword>
<dbReference type="InterPro" id="IPR036890">
    <property type="entry name" value="HATPase_C_sf"/>
</dbReference>
<dbReference type="Gene3D" id="1.10.287.130">
    <property type="match status" value="1"/>
</dbReference>
<organism evidence="12 13">
    <name type="scientific">Rhodobacter capsulatus</name>
    <name type="common">Rhodopseudomonas capsulata</name>
    <dbReference type="NCBI Taxonomy" id="1061"/>
    <lineage>
        <taxon>Bacteria</taxon>
        <taxon>Pseudomonadati</taxon>
        <taxon>Pseudomonadota</taxon>
        <taxon>Alphaproteobacteria</taxon>
        <taxon>Rhodobacterales</taxon>
        <taxon>Rhodobacter group</taxon>
        <taxon>Rhodobacter</taxon>
    </lineage>
</organism>
<keyword evidence="10" id="KW-0812">Transmembrane</keyword>
<dbReference type="PRINTS" id="PR00344">
    <property type="entry name" value="BCTRLSENSOR"/>
</dbReference>
<feature type="transmembrane region" description="Helical" evidence="10">
    <location>
        <begin position="40"/>
        <end position="61"/>
    </location>
</feature>
<gene>
    <name evidence="12" type="ORF">SAMN04244550_01085</name>
</gene>
<keyword evidence="5" id="KW-0547">Nucleotide-binding</keyword>
<evidence type="ECO:0000259" key="11">
    <source>
        <dbReference type="PROSITE" id="PS50109"/>
    </source>
</evidence>
<name>A0A1G7FSE8_RHOCA</name>
<dbReference type="CDD" id="cd00082">
    <property type="entry name" value="HisKA"/>
    <property type="match status" value="1"/>
</dbReference>
<dbReference type="InterPro" id="IPR005467">
    <property type="entry name" value="His_kinase_dom"/>
</dbReference>
<evidence type="ECO:0000256" key="6">
    <source>
        <dbReference type="ARBA" id="ARBA00022777"/>
    </source>
</evidence>
<dbReference type="InterPro" id="IPR004358">
    <property type="entry name" value="Sig_transdc_His_kin-like_C"/>
</dbReference>
<feature type="coiled-coil region" evidence="9">
    <location>
        <begin position="247"/>
        <end position="274"/>
    </location>
</feature>
<keyword evidence="3" id="KW-0597">Phosphoprotein</keyword>
<dbReference type="SUPFAM" id="SSF55874">
    <property type="entry name" value="ATPase domain of HSP90 chaperone/DNA topoisomerase II/histidine kinase"/>
    <property type="match status" value="1"/>
</dbReference>
<evidence type="ECO:0000313" key="13">
    <source>
        <dbReference type="Proteomes" id="UP000183812"/>
    </source>
</evidence>
<keyword evidence="4" id="KW-0808">Transferase</keyword>
<evidence type="ECO:0000256" key="3">
    <source>
        <dbReference type="ARBA" id="ARBA00022553"/>
    </source>
</evidence>
<dbReference type="PANTHER" id="PTHR43065">
    <property type="entry name" value="SENSOR HISTIDINE KINASE"/>
    <property type="match status" value="1"/>
</dbReference>
<dbReference type="AlphaFoldDB" id="A0A1G7FSE8"/>
<evidence type="ECO:0000256" key="1">
    <source>
        <dbReference type="ARBA" id="ARBA00000085"/>
    </source>
</evidence>
<dbReference type="SMART" id="SM00388">
    <property type="entry name" value="HisKA"/>
    <property type="match status" value="1"/>
</dbReference>
<dbReference type="Pfam" id="PF00512">
    <property type="entry name" value="HisKA"/>
    <property type="match status" value="1"/>
</dbReference>
<sequence length="497" mass="54087">MQKALVFLKNAEATKGGGRTPGRVAADRDRMKVNTLSGRFLVLTTVFVVLAEVLILLPGLANFREDYLQTRLERAQIASLALLTTDMMIEPDLEQELLDNAGVYNVVLRRDAVRQLVLSSPIPQPITATYDLREEPFVNLVRDALAVLADPQNHVIRVIGDPVQKGGLVIEVTLATQPMRLAMIESGLRLLSLSAVVSVVTAFLLFFLVRRLMVVPIKRVVAHMAAYAAAPEDARTIIRPQARIEELRVAEEALASMQHQLTAALRQKERLAQLGQAVAKISHDLRNILTTAQLFADRMEGSDDPAVQRAAPKLMGSIGRAINLCETTLAFGRAEEPPPRLEPFDLAGLVAEVIEGEQGLTAAVDFLSDVPPGFEIHADREQLYRVLSNLARNARQAIEATGKPGTIEIGAGDEAEGWWIRVQDTGPGLPLKARERLFQPFSGGVKKGGTGLGLAISAELVRGHGGRLDLERSDETGTEFRLHLPRPLLLAGDDAAV</sequence>
<feature type="transmembrane region" description="Helical" evidence="10">
    <location>
        <begin position="188"/>
        <end position="209"/>
    </location>
</feature>
<keyword evidence="7" id="KW-0067">ATP-binding</keyword>
<proteinExistence type="predicted"/>
<comment type="catalytic activity">
    <reaction evidence="1">
        <text>ATP + protein L-histidine = ADP + protein N-phospho-L-histidine.</text>
        <dbReference type="EC" id="2.7.13.3"/>
    </reaction>
</comment>
<dbReference type="PROSITE" id="PS50109">
    <property type="entry name" value="HIS_KIN"/>
    <property type="match status" value="1"/>
</dbReference>
<keyword evidence="9" id="KW-0175">Coiled coil</keyword>
<dbReference type="Proteomes" id="UP000183812">
    <property type="component" value="Unassembled WGS sequence"/>
</dbReference>
<accession>A0A1G7FSE8</accession>
<evidence type="ECO:0000313" key="12">
    <source>
        <dbReference type="EMBL" id="SDE78699.1"/>
    </source>
</evidence>
<dbReference type="Gene3D" id="3.30.565.10">
    <property type="entry name" value="Histidine kinase-like ATPase, C-terminal domain"/>
    <property type="match status" value="1"/>
</dbReference>
<dbReference type="PANTHER" id="PTHR43065:SF10">
    <property type="entry name" value="PEROXIDE STRESS-ACTIVATED HISTIDINE KINASE MAK3"/>
    <property type="match status" value="1"/>
</dbReference>
<dbReference type="GO" id="GO:0005524">
    <property type="term" value="F:ATP binding"/>
    <property type="evidence" value="ECO:0007669"/>
    <property type="project" value="UniProtKB-KW"/>
</dbReference>
<dbReference type="EC" id="2.7.13.3" evidence="2"/>
<evidence type="ECO:0000256" key="8">
    <source>
        <dbReference type="ARBA" id="ARBA00023012"/>
    </source>
</evidence>
<evidence type="ECO:0000256" key="7">
    <source>
        <dbReference type="ARBA" id="ARBA00022840"/>
    </source>
</evidence>
<dbReference type="InterPro" id="IPR003594">
    <property type="entry name" value="HATPase_dom"/>
</dbReference>
<keyword evidence="8" id="KW-0902">Two-component regulatory system</keyword>
<dbReference type="SUPFAM" id="SSF47384">
    <property type="entry name" value="Homodimeric domain of signal transducing histidine kinase"/>
    <property type="match status" value="1"/>
</dbReference>
<dbReference type="SMART" id="SM00387">
    <property type="entry name" value="HATPase_c"/>
    <property type="match status" value="1"/>
</dbReference>
<feature type="domain" description="Histidine kinase" evidence="11">
    <location>
        <begin position="280"/>
        <end position="488"/>
    </location>
</feature>
<reference evidence="12 13" key="1">
    <citation type="submission" date="2016-10" db="EMBL/GenBank/DDBJ databases">
        <authorList>
            <person name="de Groot N.N."/>
        </authorList>
    </citation>
    <scope>NUCLEOTIDE SEQUENCE [LARGE SCALE GENOMIC DNA]</scope>
    <source>
        <strain evidence="13">DSM 938 / 37b4</strain>
    </source>
</reference>
<dbReference type="InterPro" id="IPR003661">
    <property type="entry name" value="HisK_dim/P_dom"/>
</dbReference>
<evidence type="ECO:0000256" key="2">
    <source>
        <dbReference type="ARBA" id="ARBA00012438"/>
    </source>
</evidence>
<evidence type="ECO:0000256" key="9">
    <source>
        <dbReference type="SAM" id="Coils"/>
    </source>
</evidence>
<evidence type="ECO:0000256" key="10">
    <source>
        <dbReference type="SAM" id="Phobius"/>
    </source>
</evidence>
<keyword evidence="10" id="KW-0472">Membrane</keyword>
<keyword evidence="6 12" id="KW-0418">Kinase</keyword>
<evidence type="ECO:0000256" key="4">
    <source>
        <dbReference type="ARBA" id="ARBA00022679"/>
    </source>
</evidence>
<dbReference type="GO" id="GO:0000155">
    <property type="term" value="F:phosphorelay sensor kinase activity"/>
    <property type="evidence" value="ECO:0007669"/>
    <property type="project" value="InterPro"/>
</dbReference>
<dbReference type="Pfam" id="PF02518">
    <property type="entry name" value="HATPase_c"/>
    <property type="match status" value="1"/>
</dbReference>
<protein>
    <recommendedName>
        <fullName evidence="2">histidine kinase</fullName>
        <ecNumber evidence="2">2.7.13.3</ecNumber>
    </recommendedName>
</protein>
<dbReference type="CDD" id="cd00075">
    <property type="entry name" value="HATPase"/>
    <property type="match status" value="1"/>
</dbReference>
<dbReference type="InterPro" id="IPR036097">
    <property type="entry name" value="HisK_dim/P_sf"/>
</dbReference>
<evidence type="ECO:0000256" key="5">
    <source>
        <dbReference type="ARBA" id="ARBA00022741"/>
    </source>
</evidence>
<dbReference type="EMBL" id="FNAY01000003">
    <property type="protein sequence ID" value="SDE78699.1"/>
    <property type="molecule type" value="Genomic_DNA"/>
</dbReference>